<dbReference type="EMBL" id="LMWW01000027">
    <property type="protein sequence ID" value="KUN82910.1"/>
    <property type="molecule type" value="Genomic_DNA"/>
</dbReference>
<evidence type="ECO:0000256" key="1">
    <source>
        <dbReference type="ARBA" id="ARBA00022801"/>
    </source>
</evidence>
<dbReference type="SUPFAM" id="SSF49785">
    <property type="entry name" value="Galactose-binding domain-like"/>
    <property type="match status" value="1"/>
</dbReference>
<dbReference type="Gene3D" id="3.40.50.1820">
    <property type="entry name" value="alpha/beta hydrolase"/>
    <property type="match status" value="1"/>
</dbReference>
<proteinExistence type="predicted"/>
<dbReference type="SMART" id="SM00939">
    <property type="entry name" value="PepX_C"/>
    <property type="match status" value="1"/>
</dbReference>
<evidence type="ECO:0000259" key="3">
    <source>
        <dbReference type="SMART" id="SM00939"/>
    </source>
</evidence>
<keyword evidence="5" id="KW-1185">Reference proteome</keyword>
<feature type="compositionally biased region" description="Basic and acidic residues" evidence="2">
    <location>
        <begin position="1"/>
        <end position="15"/>
    </location>
</feature>
<evidence type="ECO:0000313" key="5">
    <source>
        <dbReference type="Proteomes" id="UP000052982"/>
    </source>
</evidence>
<dbReference type="NCBIfam" id="TIGR00976">
    <property type="entry name" value="CocE_NonD"/>
    <property type="match status" value="2"/>
</dbReference>
<evidence type="ECO:0000256" key="2">
    <source>
        <dbReference type="SAM" id="MobiDB-lite"/>
    </source>
</evidence>
<dbReference type="InterPro" id="IPR029058">
    <property type="entry name" value="AB_hydrolase_fold"/>
</dbReference>
<dbReference type="RefSeq" id="WP_055637001.1">
    <property type="nucleotide sequence ID" value="NZ_JBIRRP010000020.1"/>
</dbReference>
<dbReference type="InterPro" id="IPR050585">
    <property type="entry name" value="Xaa-Pro_dipeptidyl-ppase/CocE"/>
</dbReference>
<feature type="domain" description="Xaa-Pro dipeptidyl-peptidase C-terminal" evidence="3">
    <location>
        <begin position="336"/>
        <end position="596"/>
    </location>
</feature>
<dbReference type="Gene3D" id="1.10.3020.20">
    <property type="match status" value="1"/>
</dbReference>
<dbReference type="Pfam" id="PF08530">
    <property type="entry name" value="PepX_C"/>
    <property type="match status" value="1"/>
</dbReference>
<dbReference type="Gene3D" id="2.60.120.260">
    <property type="entry name" value="Galactose-binding domain-like"/>
    <property type="match status" value="1"/>
</dbReference>
<organism evidence="4 5">
    <name type="scientific">Streptomyces griseoruber</name>
    <dbReference type="NCBI Taxonomy" id="1943"/>
    <lineage>
        <taxon>Bacteria</taxon>
        <taxon>Bacillati</taxon>
        <taxon>Actinomycetota</taxon>
        <taxon>Actinomycetes</taxon>
        <taxon>Kitasatosporales</taxon>
        <taxon>Streptomycetaceae</taxon>
        <taxon>Streptomyces</taxon>
    </lineage>
</organism>
<dbReference type="InterPro" id="IPR008979">
    <property type="entry name" value="Galactose-bd-like_sf"/>
</dbReference>
<keyword evidence="1" id="KW-0378">Hydrolase</keyword>
<accession>A0A101SZA8</accession>
<dbReference type="PANTHER" id="PTHR43056">
    <property type="entry name" value="PEPTIDASE S9 PROLYL OLIGOPEPTIDASE"/>
    <property type="match status" value="1"/>
</dbReference>
<dbReference type="InterPro" id="IPR013736">
    <property type="entry name" value="Xaa-Pro_dipept_C"/>
</dbReference>
<name>A0A101SZA8_9ACTN</name>
<dbReference type="Pfam" id="PF02129">
    <property type="entry name" value="Peptidase_S15"/>
    <property type="match status" value="1"/>
</dbReference>
<dbReference type="InterPro" id="IPR005674">
    <property type="entry name" value="CocE/Ser_esterase"/>
</dbReference>
<dbReference type="STRING" id="1943.AQJ64_18200"/>
<comment type="caution">
    <text evidence="4">The sequence shown here is derived from an EMBL/GenBank/DDBJ whole genome shotgun (WGS) entry which is preliminary data.</text>
</comment>
<reference evidence="4 5" key="1">
    <citation type="submission" date="2015-10" db="EMBL/GenBank/DDBJ databases">
        <title>Draft genome sequence of Streptomyces griseoruber DSM 40281, type strain for the species Streptomyces griseoruber.</title>
        <authorList>
            <person name="Ruckert C."/>
            <person name="Winkler A."/>
            <person name="Kalinowski J."/>
            <person name="Kampfer P."/>
            <person name="Glaeser S."/>
        </authorList>
    </citation>
    <scope>NUCLEOTIDE SEQUENCE [LARGE SCALE GENOMIC DNA]</scope>
    <source>
        <strain evidence="4 5">DSM 40281</strain>
    </source>
</reference>
<dbReference type="AlphaFoldDB" id="A0A101SZA8"/>
<protein>
    <recommendedName>
        <fullName evidence="3">Xaa-Pro dipeptidyl-peptidase C-terminal domain-containing protein</fullName>
    </recommendedName>
</protein>
<dbReference type="Proteomes" id="UP000052982">
    <property type="component" value="Unassembled WGS sequence"/>
</dbReference>
<dbReference type="InterPro" id="IPR000383">
    <property type="entry name" value="Xaa-Pro-like_dom"/>
</dbReference>
<dbReference type="SUPFAM" id="SSF53474">
    <property type="entry name" value="alpha/beta-Hydrolases"/>
    <property type="match status" value="1"/>
</dbReference>
<evidence type="ECO:0000313" key="4">
    <source>
        <dbReference type="EMBL" id="KUN82910.1"/>
    </source>
</evidence>
<sequence length="603" mass="66250">MSTDHARSADPRDQDGLGVEVLYRPANPPENLPPQSAQTPFRPGTTVLPKGSVNDEGALPLPVDIRLDRDVAVPLTDGTTLYGDIYRPTTDEKVPVILVWTPYTKNGGWANHHLQAFKFGTPRDHLSGLQVFEAPDPGYWVQYGYAIAVVDARGTGHSEGDQLWWGRAGGRDVYDTIEWLGTQDWTNGKVGMAGNSQLAILQWFAAAEQPPHLAAIAPWEGLTDMYRDDTARGGIPDTTFQDRDIMAFIHGKSRTEDCPAMMAAHPLMNAYWEDKRARLEQIEVPAYIGASWSNPLHTRGSVKAFREISSKDKWLRVHNTLEWTDLADLDNVADLRRFFDRFLKGLDNGWEATPRVRLSVLDPGGEDEVGRAENEWPPARQQWRTLHLDASSNTLSDKVPTQESVARYQGDDLESSVKFTYTAEKDTEITGHLNLHLWVETEDADDADLFAAVYKTDAQGRRLYHITVAGERRAGLAAAAAQGAMLPAMVAYSGPLGRIRASHRALDPERSTPGEPYLLHTGEDLLTPGEPVAVELGLWPTSMVLHAGETLVVEIGGHPVGDLAADSLPGGDLGTPTRNKGAHLIRTGGSHDSHLLLPVVPRP</sequence>
<dbReference type="PANTHER" id="PTHR43056:SF10">
    <property type="entry name" value="COCE_NOND FAMILY, PUTATIVE (AFU_ORTHOLOGUE AFUA_7G00600)-RELATED"/>
    <property type="match status" value="1"/>
</dbReference>
<dbReference type="GO" id="GO:0008239">
    <property type="term" value="F:dipeptidyl-peptidase activity"/>
    <property type="evidence" value="ECO:0007669"/>
    <property type="project" value="InterPro"/>
</dbReference>
<feature type="region of interest" description="Disordered" evidence="2">
    <location>
        <begin position="1"/>
        <end position="40"/>
    </location>
</feature>
<gene>
    <name evidence="4" type="ORF">AQJ64_18200</name>
</gene>